<evidence type="ECO:0000256" key="7">
    <source>
        <dbReference type="SAM" id="SignalP"/>
    </source>
</evidence>
<dbReference type="GO" id="GO:0016020">
    <property type="term" value="C:membrane"/>
    <property type="evidence" value="ECO:0007669"/>
    <property type="project" value="UniProtKB-SubCell"/>
</dbReference>
<feature type="compositionally biased region" description="Basic and acidic residues" evidence="5">
    <location>
        <begin position="158"/>
        <end position="169"/>
    </location>
</feature>
<evidence type="ECO:0000256" key="6">
    <source>
        <dbReference type="SAM" id="Phobius"/>
    </source>
</evidence>
<feature type="domain" description="MANSC" evidence="8">
    <location>
        <begin position="31"/>
        <end position="115"/>
    </location>
</feature>
<feature type="compositionally biased region" description="Basic and acidic residues" evidence="5">
    <location>
        <begin position="441"/>
        <end position="450"/>
    </location>
</feature>
<proteinExistence type="predicted"/>
<dbReference type="OMA" id="MESKEDP"/>
<feature type="compositionally biased region" description="Basic and acidic residues" evidence="5">
    <location>
        <begin position="337"/>
        <end position="349"/>
    </location>
</feature>
<feature type="compositionally biased region" description="Basic and acidic residues" evidence="5">
    <location>
        <begin position="389"/>
        <end position="403"/>
    </location>
</feature>
<name>A0A1L8GQP1_XENLA</name>
<dbReference type="PROSITE" id="PS50986">
    <property type="entry name" value="MANSC"/>
    <property type="match status" value="1"/>
</dbReference>
<feature type="compositionally biased region" description="Polar residues" evidence="5">
    <location>
        <begin position="426"/>
        <end position="438"/>
    </location>
</feature>
<dbReference type="InterPro" id="IPR011106">
    <property type="entry name" value="MANSC_N"/>
</dbReference>
<dbReference type="SMART" id="SM00765">
    <property type="entry name" value="MANEC"/>
    <property type="match status" value="1"/>
</dbReference>
<feature type="chain" id="PRO_5044562403" evidence="7">
    <location>
        <begin position="25"/>
        <end position="780"/>
    </location>
</feature>
<dbReference type="RefSeq" id="XP_041443841.1">
    <property type="nucleotide sequence ID" value="XM_041587907.1"/>
</dbReference>
<dbReference type="Proteomes" id="UP000186698">
    <property type="component" value="Chromosome 3S"/>
</dbReference>
<protein>
    <submittedName>
        <fullName evidence="10">Nipped-B-like protein</fullName>
    </submittedName>
</protein>
<feature type="compositionally biased region" description="Low complexity" evidence="5">
    <location>
        <begin position="502"/>
        <end position="519"/>
    </location>
</feature>
<keyword evidence="2 7" id="KW-0732">Signal</keyword>
<keyword evidence="9" id="KW-1185">Reference proteome</keyword>
<feature type="compositionally biased region" description="Polar residues" evidence="5">
    <location>
        <begin position="404"/>
        <end position="416"/>
    </location>
</feature>
<feature type="compositionally biased region" description="Polar residues" evidence="5">
    <location>
        <begin position="305"/>
        <end position="336"/>
    </location>
</feature>
<feature type="region of interest" description="Disordered" evidence="5">
    <location>
        <begin position="629"/>
        <end position="660"/>
    </location>
</feature>
<keyword evidence="3 6" id="KW-0472">Membrane</keyword>
<feature type="compositionally biased region" description="Polar residues" evidence="5">
    <location>
        <begin position="210"/>
        <end position="221"/>
    </location>
</feature>
<evidence type="ECO:0000256" key="5">
    <source>
        <dbReference type="SAM" id="MobiDB-lite"/>
    </source>
</evidence>
<feature type="compositionally biased region" description="Polar residues" evidence="5">
    <location>
        <begin position="170"/>
        <end position="186"/>
    </location>
</feature>
<dbReference type="PaxDb" id="8355-A0A1L8GQP1"/>
<feature type="signal peptide" evidence="7">
    <location>
        <begin position="1"/>
        <end position="24"/>
    </location>
</feature>
<gene>
    <name evidence="10 11" type="primary">LOC108712564</name>
</gene>
<evidence type="ECO:0000313" key="10">
    <source>
        <dbReference type="RefSeq" id="XP_018110294.1"/>
    </source>
</evidence>
<keyword evidence="6" id="KW-1133">Transmembrane helix</keyword>
<organism evidence="10">
    <name type="scientific">Xenopus laevis</name>
    <name type="common">African clawed frog</name>
    <dbReference type="NCBI Taxonomy" id="8355"/>
    <lineage>
        <taxon>Eukaryota</taxon>
        <taxon>Metazoa</taxon>
        <taxon>Chordata</taxon>
        <taxon>Craniata</taxon>
        <taxon>Vertebrata</taxon>
        <taxon>Euteleostomi</taxon>
        <taxon>Amphibia</taxon>
        <taxon>Batrachia</taxon>
        <taxon>Anura</taxon>
        <taxon>Pipoidea</taxon>
        <taxon>Pipidae</taxon>
        <taxon>Xenopodinae</taxon>
        <taxon>Xenopus</taxon>
        <taxon>Xenopus</taxon>
    </lineage>
</organism>
<dbReference type="GeneID" id="108712564"/>
<dbReference type="Bgee" id="108712564">
    <property type="expression patterns" value="Expressed in stomach and 19 other cell types or tissues"/>
</dbReference>
<sequence length="780" mass="85729">MDPCLTLFPYIVFLTIPFLTPCGAQSCLSSLTPDMTIAITGEVLQTVRSTDPLYTADAEECAAACCAEHKIAGHKDCNLYIFDTRKIQKHLNCYLFHCPTPESCPLKRSKGVMSFRILAENEDVVMNRPSIQGPVSSDQGKEVEKFASKGTANGSHSQGDKSRISDPKENAQSLETEKSTLSAHSQGDTKDRVDHPEHPKSSEDKHLGSDVQSQGDTSQFTDPVEHSHRSDSEDSVVQTLGDTSQFPDPIEQFHSYESKDSDVQSQHDKSKTSDPIENTKISEDRQSGSGAKSHGQKQQIYPAEDSQSSEDGTFVQSQVDRSQPSNPVEDSQSSNSKESEAKSQDDTKQISDPTEDSRSSQNRKIASNVQSQVDRSQPSDPIEDTQSSESKKSVAKSQDDTKQISDPTEDSQSSEANDPGYEGKTRQTPNLKSSSDMVSESEIKESDLKGLSKGSATKIQVGSTDKDPEKVQNHITSQMIDLAKDIEKQLGLMESKEDPSTDRTSLSSSSTNSHHNASGSDHDVGIQNAPSFGVDKKSGQADSKVMFHNPTKFFEEHPTTPPSNLKSASLHLLITKAPQDDSHYMEPAIDQMPIEKDIKNALSSSRHGSRLSEEHTTTKVLKTLHLTSSTKIPGTTPLHKPRTPVLATHSAPSKVLPERKSKATTLFPEPEVHMSKTLMHPARVTLKSSDHANPESSLKEDHPILTQHNSQSDKANNLDTHGAFDNFFLEERNGLVAALVFGVVFLLVVIGLVGRKVFEVRRRYQYNKLDYLINGMYVDT</sequence>
<evidence type="ECO:0000313" key="11">
    <source>
        <dbReference type="RefSeq" id="XP_041443841.1"/>
    </source>
</evidence>
<evidence type="ECO:0000259" key="8">
    <source>
        <dbReference type="PROSITE" id="PS50986"/>
    </source>
</evidence>
<dbReference type="KEGG" id="xla:108712564"/>
<reference evidence="10" key="1">
    <citation type="submission" date="2022-04" db="UniProtKB">
        <authorList>
            <consortium name="RefSeq"/>
        </authorList>
    </citation>
    <scope>IDENTIFICATION</scope>
    <source>
        <strain evidence="9 10">J_2021</strain>
        <tissue evidence="10 11">Erythrocytes</tissue>
    </source>
</reference>
<dbReference type="AlphaFoldDB" id="A0A1L8GQP1"/>
<dbReference type="RefSeq" id="XP_018110294.1">
    <property type="nucleotide sequence ID" value="XM_018254805.2"/>
</dbReference>
<feature type="compositionally biased region" description="Polar residues" evidence="5">
    <location>
        <begin position="235"/>
        <end position="246"/>
    </location>
</feature>
<feature type="compositionally biased region" description="Basic and acidic residues" evidence="5">
    <location>
        <begin position="223"/>
        <end position="232"/>
    </location>
</feature>
<accession>A0A1L8GQP1</accession>
<dbReference type="OrthoDB" id="10071013at2759"/>
<feature type="transmembrane region" description="Helical" evidence="6">
    <location>
        <begin position="734"/>
        <end position="754"/>
    </location>
</feature>
<evidence type="ECO:0000313" key="9">
    <source>
        <dbReference type="Proteomes" id="UP000186698"/>
    </source>
</evidence>
<feature type="compositionally biased region" description="Basic and acidic residues" evidence="5">
    <location>
        <begin position="254"/>
        <end position="274"/>
    </location>
</feature>
<evidence type="ECO:0000256" key="3">
    <source>
        <dbReference type="ARBA" id="ARBA00023136"/>
    </source>
</evidence>
<feature type="compositionally biased region" description="Basic and acidic residues" evidence="5">
    <location>
        <begin position="482"/>
        <end position="501"/>
    </location>
</feature>
<keyword evidence="4" id="KW-0325">Glycoprotein</keyword>
<dbReference type="InterPro" id="IPR013980">
    <property type="entry name" value="MANSC_dom"/>
</dbReference>
<evidence type="ECO:0000256" key="4">
    <source>
        <dbReference type="ARBA" id="ARBA00023180"/>
    </source>
</evidence>
<feature type="compositionally biased region" description="Basic and acidic residues" evidence="5">
    <location>
        <begin position="187"/>
        <end position="208"/>
    </location>
</feature>
<dbReference type="Pfam" id="PF07502">
    <property type="entry name" value="MANEC"/>
    <property type="match status" value="1"/>
</dbReference>
<evidence type="ECO:0000256" key="2">
    <source>
        <dbReference type="ARBA" id="ARBA00022729"/>
    </source>
</evidence>
<feature type="compositionally biased region" description="Polar residues" evidence="5">
    <location>
        <begin position="454"/>
        <end position="463"/>
    </location>
</feature>
<comment type="subcellular location">
    <subcellularLocation>
        <location evidence="1">Membrane</location>
    </subcellularLocation>
</comment>
<feature type="compositionally biased region" description="Polar residues" evidence="5">
    <location>
        <begin position="359"/>
        <end position="388"/>
    </location>
</feature>
<keyword evidence="6" id="KW-0812">Transmembrane</keyword>
<dbReference type="STRING" id="8355.A0A1L8GQP1"/>
<feature type="region of interest" description="Disordered" evidence="5">
    <location>
        <begin position="148"/>
        <end position="539"/>
    </location>
</feature>
<evidence type="ECO:0000256" key="1">
    <source>
        <dbReference type="ARBA" id="ARBA00004370"/>
    </source>
</evidence>